<keyword evidence="1" id="KW-0732">Signal</keyword>
<evidence type="ECO:0000313" key="3">
    <source>
        <dbReference type="Proteomes" id="UP001597186"/>
    </source>
</evidence>
<evidence type="ECO:0000256" key="1">
    <source>
        <dbReference type="SAM" id="SignalP"/>
    </source>
</evidence>
<keyword evidence="3" id="KW-1185">Reference proteome</keyword>
<dbReference type="Proteomes" id="UP001597186">
    <property type="component" value="Unassembled WGS sequence"/>
</dbReference>
<dbReference type="EMBL" id="JBHUDD010000027">
    <property type="protein sequence ID" value="MFD1508285.1"/>
    <property type="molecule type" value="Genomic_DNA"/>
</dbReference>
<accession>A0ABW4EBU2</accession>
<evidence type="ECO:0000313" key="2">
    <source>
        <dbReference type="EMBL" id="MFD1508285.1"/>
    </source>
</evidence>
<organism evidence="2 3">
    <name type="scientific">Lacimonas salitolerans</name>
    <dbReference type="NCBI Taxonomy" id="1323750"/>
    <lineage>
        <taxon>Bacteria</taxon>
        <taxon>Pseudomonadati</taxon>
        <taxon>Pseudomonadota</taxon>
        <taxon>Alphaproteobacteria</taxon>
        <taxon>Rhodobacterales</taxon>
        <taxon>Paracoccaceae</taxon>
        <taxon>Lacimonas</taxon>
    </lineage>
</organism>
<sequence length="138" mass="15506">MQIRYGLAGMAMLCATGAAAQNFTTAAEVRPILEATKPNWIAVRNYEGQDWLYFTQILSWRCGLSDVWFSVNGAPEERLDMEACHEDTNAPNTMRSERLEQFLRTYPPGSVDSVAIRLVLDDGTETRAAYDRKAVEIP</sequence>
<feature type="chain" id="PRO_5046951567" evidence="1">
    <location>
        <begin position="21"/>
        <end position="138"/>
    </location>
</feature>
<feature type="signal peptide" evidence="1">
    <location>
        <begin position="1"/>
        <end position="20"/>
    </location>
</feature>
<protein>
    <submittedName>
        <fullName evidence="2">Uncharacterized protein</fullName>
    </submittedName>
</protein>
<comment type="caution">
    <text evidence="2">The sequence shown here is derived from an EMBL/GenBank/DDBJ whole genome shotgun (WGS) entry which is preliminary data.</text>
</comment>
<proteinExistence type="predicted"/>
<reference evidence="3" key="1">
    <citation type="journal article" date="2019" name="Int. J. Syst. Evol. Microbiol.">
        <title>The Global Catalogue of Microorganisms (GCM) 10K type strain sequencing project: providing services to taxonomists for standard genome sequencing and annotation.</title>
        <authorList>
            <consortium name="The Broad Institute Genomics Platform"/>
            <consortium name="The Broad Institute Genome Sequencing Center for Infectious Disease"/>
            <person name="Wu L."/>
            <person name="Ma J."/>
        </authorList>
    </citation>
    <scope>NUCLEOTIDE SEQUENCE [LARGE SCALE GENOMIC DNA]</scope>
    <source>
        <strain evidence="3">CGMCC 1.12477</strain>
    </source>
</reference>
<name>A0ABW4EBU2_9RHOB</name>
<dbReference type="RefSeq" id="WP_379912757.1">
    <property type="nucleotide sequence ID" value="NZ_JBHUDD010000027.1"/>
</dbReference>
<gene>
    <name evidence="2" type="ORF">ACFTOW_02575</name>
</gene>